<keyword evidence="2" id="KW-1185">Reference proteome</keyword>
<evidence type="ECO:0000313" key="1">
    <source>
        <dbReference type="EMBL" id="KAK3725657.1"/>
    </source>
</evidence>
<name>A0AAE0XY11_9GAST</name>
<proteinExistence type="predicted"/>
<dbReference type="EMBL" id="JAWDGP010007329">
    <property type="protein sequence ID" value="KAK3725657.1"/>
    <property type="molecule type" value="Genomic_DNA"/>
</dbReference>
<organism evidence="1 2">
    <name type="scientific">Elysia crispata</name>
    <name type="common">lettuce slug</name>
    <dbReference type="NCBI Taxonomy" id="231223"/>
    <lineage>
        <taxon>Eukaryota</taxon>
        <taxon>Metazoa</taxon>
        <taxon>Spiralia</taxon>
        <taxon>Lophotrochozoa</taxon>
        <taxon>Mollusca</taxon>
        <taxon>Gastropoda</taxon>
        <taxon>Heterobranchia</taxon>
        <taxon>Euthyneura</taxon>
        <taxon>Panpulmonata</taxon>
        <taxon>Sacoglossa</taxon>
        <taxon>Placobranchoidea</taxon>
        <taxon>Plakobranchidae</taxon>
        <taxon>Elysia</taxon>
    </lineage>
</organism>
<sequence>MVQMEYELTPPYISGHGADGIRAHKALYIRPWCRWNKSSQSPIYPAMVQMEYELTPFFVSRYGSDGIRAHTVLYMALMKSELTPSYISGHSADGIRAPTVLLIRSLSSQNKSSHRFIYPVMVQMH</sequence>
<dbReference type="AlphaFoldDB" id="A0AAE0XY11"/>
<evidence type="ECO:0000313" key="2">
    <source>
        <dbReference type="Proteomes" id="UP001283361"/>
    </source>
</evidence>
<gene>
    <name evidence="1" type="ORF">RRG08_043074</name>
</gene>
<dbReference type="Proteomes" id="UP001283361">
    <property type="component" value="Unassembled WGS sequence"/>
</dbReference>
<comment type="caution">
    <text evidence="1">The sequence shown here is derived from an EMBL/GenBank/DDBJ whole genome shotgun (WGS) entry which is preliminary data.</text>
</comment>
<reference evidence="1" key="1">
    <citation type="journal article" date="2023" name="G3 (Bethesda)">
        <title>A reference genome for the long-term kleptoplast-retaining sea slug Elysia crispata morphotype clarki.</title>
        <authorList>
            <person name="Eastman K.E."/>
            <person name="Pendleton A.L."/>
            <person name="Shaikh M.A."/>
            <person name="Suttiyut T."/>
            <person name="Ogas R."/>
            <person name="Tomko P."/>
            <person name="Gavelis G."/>
            <person name="Widhalm J.R."/>
            <person name="Wisecaver J.H."/>
        </authorList>
    </citation>
    <scope>NUCLEOTIDE SEQUENCE</scope>
    <source>
        <strain evidence="1">ECLA1</strain>
    </source>
</reference>
<protein>
    <submittedName>
        <fullName evidence="1">Uncharacterized protein</fullName>
    </submittedName>
</protein>
<accession>A0AAE0XY11</accession>